<dbReference type="EMBL" id="CADCTC010000038">
    <property type="protein sequence ID" value="CAA9223414.1"/>
    <property type="molecule type" value="Genomic_DNA"/>
</dbReference>
<accession>A0A6J4HHL5</accession>
<feature type="domain" description="Acetyl xylan esterase" evidence="1">
    <location>
        <begin position="166"/>
        <end position="270"/>
    </location>
</feature>
<dbReference type="AlphaFoldDB" id="A0A6J4HHL5"/>
<evidence type="ECO:0000259" key="1">
    <source>
        <dbReference type="Pfam" id="PF05448"/>
    </source>
</evidence>
<organism evidence="2">
    <name type="scientific">uncultured Chloroflexota bacterium</name>
    <dbReference type="NCBI Taxonomy" id="166587"/>
    <lineage>
        <taxon>Bacteria</taxon>
        <taxon>Bacillati</taxon>
        <taxon>Chloroflexota</taxon>
        <taxon>environmental samples</taxon>
    </lineage>
</organism>
<name>A0A6J4HHL5_9CHLR</name>
<sequence>MTAMPGMSFATLSAESAPATSVDHPSVQLQRHFDGLRNATVPALRFDLAGLPFAEWRDTLRPRLRAVLGLPPESEHAPRLLDVWAGEWRETPDFRWQRLLLRTEPDLWVPAYFVMPPGAAVAEAGGRLPTVIAVQGHAKDGMRVSVGMLPPEEYQRTIAEGDRDLALQAVRHGYACLALEMRGFGELRLPQDFAKDAPKSCPRLVSLAEQVGQTLMGMRVHDVLAAVEYLQARPEVDGDRLVLTGNSGGGAVTLFATALDTRIAASVPSCWFGTYAGSMQLVHHCPCNFIPGLSQLCDVSDLAGLAAPRPQLIVNGRHDANHPLKAAEEAWPWTQEIYAAAGAPDAVHWFVGEGGHRYYAAPVWPWLTGALSLPPSFAQARYPAAPVLDAV</sequence>
<gene>
    <name evidence="2" type="ORF">AVDCRST_MAG77-595</name>
</gene>
<protein>
    <recommendedName>
        <fullName evidence="1">Acetyl xylan esterase domain-containing protein</fullName>
    </recommendedName>
</protein>
<dbReference type="InterPro" id="IPR008391">
    <property type="entry name" value="AXE1_dom"/>
</dbReference>
<dbReference type="PANTHER" id="PTHR47381:SF3">
    <property type="entry name" value="ALPHA_BETA-HYDROLASES SUPERFAMILY PROTEIN"/>
    <property type="match status" value="1"/>
</dbReference>
<dbReference type="Gene3D" id="3.40.50.1820">
    <property type="entry name" value="alpha/beta hydrolase"/>
    <property type="match status" value="1"/>
</dbReference>
<dbReference type="SUPFAM" id="SSF53474">
    <property type="entry name" value="alpha/beta-Hydrolases"/>
    <property type="match status" value="1"/>
</dbReference>
<evidence type="ECO:0000313" key="2">
    <source>
        <dbReference type="EMBL" id="CAA9223414.1"/>
    </source>
</evidence>
<dbReference type="PANTHER" id="PTHR47381">
    <property type="entry name" value="ALPHA/BETA-HYDROLASES SUPERFAMILY PROTEIN"/>
    <property type="match status" value="1"/>
</dbReference>
<dbReference type="Pfam" id="PF05448">
    <property type="entry name" value="AXE1"/>
    <property type="match status" value="1"/>
</dbReference>
<proteinExistence type="predicted"/>
<reference evidence="2" key="1">
    <citation type="submission" date="2020-02" db="EMBL/GenBank/DDBJ databases">
        <authorList>
            <person name="Meier V. D."/>
        </authorList>
    </citation>
    <scope>NUCLEOTIDE SEQUENCE</scope>
    <source>
        <strain evidence="2">AVDCRST_MAG77</strain>
    </source>
</reference>
<dbReference type="InterPro" id="IPR029058">
    <property type="entry name" value="AB_hydrolase_fold"/>
</dbReference>